<dbReference type="RefSeq" id="WP_163137181.1">
    <property type="nucleotide sequence ID" value="NZ_JAAILA010000015.1"/>
</dbReference>
<dbReference type="CDD" id="cd17282">
    <property type="entry name" value="RMtype1_S_Eco16444ORF1681_TRD1-CR1_like"/>
    <property type="match status" value="1"/>
</dbReference>
<dbReference type="CDD" id="cd17274">
    <property type="entry name" value="RMtype1_S_Eco540ANI-TRD1-CR1_like"/>
    <property type="match status" value="1"/>
</dbReference>
<sequence length="403" mass="45823">MSHVDFIEKLLNGVNVEWLPLGDVTKYEQPTKYLVAAKNYNAQFKTPVLTAGKTFVLGYTDEVDGIYKASENPVIIFDDFTTAHKWVDFDFKAKSSAMKMITSSNESKTLLKYIYYWLNTLPSELVDGDHKRQWIGNYASKIIPIPCPDNPKKSLKIQAEIVRILDTFTELTNELTNELTARKKQYNHYRDQLLSFEDGEVEWKTLPEMAIDFGRGKSKHRPRNDERLYGGDVPFIQTGDIRNAAHIIMAHSQTYSDFGLQQSKLWPKGTLCITIAANIAETSILGFDACFPDSVIGFVADPEKTTSAYVEYLLQSTKRKLEEKGREKSSAQSNINLGTFEALKLPFPPLAEQARIVAILDKFDALTTSLTEGLPREIELRQKQYAYYRDLLLSFPKQEGVEV</sequence>
<dbReference type="Gene3D" id="1.10.287.1120">
    <property type="entry name" value="Bipartite methylase S protein"/>
    <property type="match status" value="1"/>
</dbReference>
<dbReference type="Pfam" id="PF01420">
    <property type="entry name" value="Methylase_S"/>
    <property type="match status" value="2"/>
</dbReference>
<keyword evidence="5" id="KW-0540">Nuclease</keyword>
<keyword evidence="2" id="KW-0680">Restriction system</keyword>
<dbReference type="SUPFAM" id="SSF116734">
    <property type="entry name" value="DNA methylase specificity domain"/>
    <property type="match status" value="2"/>
</dbReference>
<keyword evidence="5" id="KW-0378">Hydrolase</keyword>
<keyword evidence="3" id="KW-0238">DNA-binding</keyword>
<dbReference type="Gene3D" id="3.90.220.20">
    <property type="entry name" value="DNA methylase specificity domains"/>
    <property type="match status" value="2"/>
</dbReference>
<organism evidence="5 6">
    <name type="scientific">Aeromonas rivipollensis</name>
    <dbReference type="NCBI Taxonomy" id="948519"/>
    <lineage>
        <taxon>Bacteria</taxon>
        <taxon>Pseudomonadati</taxon>
        <taxon>Pseudomonadota</taxon>
        <taxon>Gammaproteobacteria</taxon>
        <taxon>Aeromonadales</taxon>
        <taxon>Aeromonadaceae</taxon>
        <taxon>Aeromonas</taxon>
    </lineage>
</organism>
<reference evidence="5 6" key="1">
    <citation type="submission" date="2020-02" db="EMBL/GenBank/DDBJ databases">
        <title>Genome sequencing of Aeromonas rivipollensis.</title>
        <authorList>
            <person name="Fono-Tamo Ubani E.K."/>
            <person name="Lekota K.E."/>
        </authorList>
    </citation>
    <scope>NUCLEOTIDE SEQUENCE [LARGE SCALE GENOMIC DNA]</scope>
    <source>
        <strain evidence="5 6">G78</strain>
    </source>
</reference>
<gene>
    <name evidence="5" type="ORF">G4923_11980</name>
</gene>
<evidence type="ECO:0000259" key="4">
    <source>
        <dbReference type="Pfam" id="PF01420"/>
    </source>
</evidence>
<evidence type="ECO:0000313" key="6">
    <source>
        <dbReference type="Proteomes" id="UP000472827"/>
    </source>
</evidence>
<comment type="caution">
    <text evidence="5">The sequence shown here is derived from an EMBL/GenBank/DDBJ whole genome shotgun (WGS) entry which is preliminary data.</text>
</comment>
<feature type="domain" description="Type I restriction modification DNA specificity" evidence="4">
    <location>
        <begin position="217"/>
        <end position="379"/>
    </location>
</feature>
<accession>A0ABX0CZM6</accession>
<dbReference type="PANTHER" id="PTHR43140">
    <property type="entry name" value="TYPE-1 RESTRICTION ENZYME ECOKI SPECIFICITY PROTEIN"/>
    <property type="match status" value="1"/>
</dbReference>
<dbReference type="PANTHER" id="PTHR43140:SF1">
    <property type="entry name" value="TYPE I RESTRICTION ENZYME ECOKI SPECIFICITY SUBUNIT"/>
    <property type="match status" value="1"/>
</dbReference>
<name>A0ABX0CZM6_9GAMM</name>
<dbReference type="GO" id="GO:0004519">
    <property type="term" value="F:endonuclease activity"/>
    <property type="evidence" value="ECO:0007669"/>
    <property type="project" value="UniProtKB-KW"/>
</dbReference>
<evidence type="ECO:0000256" key="3">
    <source>
        <dbReference type="ARBA" id="ARBA00023125"/>
    </source>
</evidence>
<dbReference type="Proteomes" id="UP000472827">
    <property type="component" value="Unassembled WGS sequence"/>
</dbReference>
<dbReference type="InterPro" id="IPR000055">
    <property type="entry name" value="Restrct_endonuc_typeI_TRD"/>
</dbReference>
<dbReference type="InterPro" id="IPR044946">
    <property type="entry name" value="Restrct_endonuc_typeI_TRD_sf"/>
</dbReference>
<dbReference type="EMBL" id="JAAILA010000015">
    <property type="protein sequence ID" value="NEX89416.1"/>
    <property type="molecule type" value="Genomic_DNA"/>
</dbReference>
<feature type="domain" description="Type I restriction modification DNA specificity" evidence="4">
    <location>
        <begin position="17"/>
        <end position="180"/>
    </location>
</feature>
<evidence type="ECO:0000313" key="5">
    <source>
        <dbReference type="EMBL" id="NEX89416.1"/>
    </source>
</evidence>
<keyword evidence="6" id="KW-1185">Reference proteome</keyword>
<evidence type="ECO:0000256" key="1">
    <source>
        <dbReference type="ARBA" id="ARBA00010923"/>
    </source>
</evidence>
<protein>
    <submittedName>
        <fullName evidence="5">Restriction endonuclease subunit S</fullName>
    </submittedName>
</protein>
<proteinExistence type="inferred from homology"/>
<evidence type="ECO:0000256" key="2">
    <source>
        <dbReference type="ARBA" id="ARBA00022747"/>
    </source>
</evidence>
<dbReference type="InterPro" id="IPR051212">
    <property type="entry name" value="Type-I_RE_S_subunit"/>
</dbReference>
<comment type="similarity">
    <text evidence="1">Belongs to the type-I restriction system S methylase family.</text>
</comment>
<keyword evidence="5" id="KW-0255">Endonuclease</keyword>